<feature type="domain" description="DUF4136" evidence="2">
    <location>
        <begin position="30"/>
        <end position="169"/>
    </location>
</feature>
<proteinExistence type="predicted"/>
<organism evidence="3 4">
    <name type="scientific">Algoriphagus oliviformis</name>
    <dbReference type="NCBI Taxonomy" id="2811231"/>
    <lineage>
        <taxon>Bacteria</taxon>
        <taxon>Pseudomonadati</taxon>
        <taxon>Bacteroidota</taxon>
        <taxon>Cytophagia</taxon>
        <taxon>Cytophagales</taxon>
        <taxon>Cyclobacteriaceae</taxon>
        <taxon>Algoriphagus</taxon>
    </lineage>
</organism>
<evidence type="ECO:0000313" key="3">
    <source>
        <dbReference type="EMBL" id="MBN7810701.1"/>
    </source>
</evidence>
<keyword evidence="1" id="KW-0732">Signal</keyword>
<dbReference type="PROSITE" id="PS51257">
    <property type="entry name" value="PROKAR_LIPOPROTEIN"/>
    <property type="match status" value="1"/>
</dbReference>
<dbReference type="Pfam" id="PF13590">
    <property type="entry name" value="DUF4136"/>
    <property type="match status" value="1"/>
</dbReference>
<reference evidence="3 4" key="1">
    <citation type="submission" date="2021-03" db="EMBL/GenBank/DDBJ databases">
        <title>novel species isolated from a fishpond in China.</title>
        <authorList>
            <person name="Lu H."/>
            <person name="Cai Z."/>
        </authorList>
    </citation>
    <scope>NUCLEOTIDE SEQUENCE [LARGE SCALE GENOMIC DNA]</scope>
    <source>
        <strain evidence="3 4">H41</strain>
    </source>
</reference>
<evidence type="ECO:0000313" key="4">
    <source>
        <dbReference type="Proteomes" id="UP000664317"/>
    </source>
</evidence>
<protein>
    <submittedName>
        <fullName evidence="3">DUF4136 domain-containing protein</fullName>
    </submittedName>
</protein>
<feature type="signal peptide" evidence="1">
    <location>
        <begin position="1"/>
        <end position="19"/>
    </location>
</feature>
<gene>
    <name evidence="3" type="ORF">J0A68_07030</name>
</gene>
<dbReference type="InterPro" id="IPR025411">
    <property type="entry name" value="DUF4136"/>
</dbReference>
<dbReference type="Gene3D" id="3.30.160.670">
    <property type="match status" value="1"/>
</dbReference>
<comment type="caution">
    <text evidence="3">The sequence shown here is derived from an EMBL/GenBank/DDBJ whole genome shotgun (WGS) entry which is preliminary data.</text>
</comment>
<dbReference type="Proteomes" id="UP000664317">
    <property type="component" value="Unassembled WGS sequence"/>
</dbReference>
<name>A0ABS3C275_9BACT</name>
<dbReference type="RefSeq" id="WP_206577475.1">
    <property type="nucleotide sequence ID" value="NZ_JAFKCT010000002.1"/>
</dbReference>
<feature type="chain" id="PRO_5045716993" evidence="1">
    <location>
        <begin position="20"/>
        <end position="172"/>
    </location>
</feature>
<dbReference type="EMBL" id="JAFKCT010000002">
    <property type="protein sequence ID" value="MBN7810701.1"/>
    <property type="molecule type" value="Genomic_DNA"/>
</dbReference>
<evidence type="ECO:0000256" key="1">
    <source>
        <dbReference type="SAM" id="SignalP"/>
    </source>
</evidence>
<evidence type="ECO:0000259" key="2">
    <source>
        <dbReference type="Pfam" id="PF13590"/>
    </source>
</evidence>
<keyword evidence="4" id="KW-1185">Reference proteome</keyword>
<sequence>MKKTLFVLSLALLIFSCKTSETVTVDTVAKKEQLKYYQTFKVVENDKADRRSEMLTGSFRKALLEYGYEEVVENPDFLIQSVLVTREYVQELGAYSSQPPAYIDQFYGIASGGTSDFVVNKGMIGKVIFLIQDSQTNEIAWMGVGTGVTQGSKQISMENLDLALYELLATLN</sequence>
<accession>A0ABS3C275</accession>